<dbReference type="InterPro" id="IPR026906">
    <property type="entry name" value="LRR_5"/>
</dbReference>
<evidence type="ECO:0000313" key="6">
    <source>
        <dbReference type="Proteomes" id="UP001497623"/>
    </source>
</evidence>
<keyword evidence="2 4" id="KW-0732">Signal</keyword>
<reference evidence="5 6" key="1">
    <citation type="submission" date="2024-05" db="EMBL/GenBank/DDBJ databases">
        <authorList>
            <person name="Wallberg A."/>
        </authorList>
    </citation>
    <scope>NUCLEOTIDE SEQUENCE [LARGE SCALE GENOMIC DNA]</scope>
</reference>
<name>A0AAV2S093_MEGNR</name>
<evidence type="ECO:0000256" key="2">
    <source>
        <dbReference type="ARBA" id="ARBA00022729"/>
    </source>
</evidence>
<dbReference type="SMART" id="SM00369">
    <property type="entry name" value="LRR_TYP"/>
    <property type="match status" value="3"/>
</dbReference>
<evidence type="ECO:0000256" key="3">
    <source>
        <dbReference type="ARBA" id="ARBA00022737"/>
    </source>
</evidence>
<sequence length="359" mass="40105">CTLLLDAMKSRVVTLLLYLVAYVSTSGKHYPGSIDDKKDNITSYAYNQSEIHGVLGNHMPDYYGYERPCPNADDIAPCVCTYYADEHAMDLDCSAAESEEQLKQIFKADFPFKNFRTFNLQHNNKLKVLESYVFNTISFEKITIYSNDFEVIEDHALDSCYETATYVNFNNDKITSFPFDVLSNFVNLKVFGMSSNSLSSVPADAFHGITTLESVWIQSNTPNIVVTFRNLTNLKDIAMGGNSLTIIPTNFLKTGSTRLESILLKFNAISSVEPGAFDIVEGMRINMTTNSLSTLDEATWGPLFKGGVVLDASNNPLSCGCDIAWLFKEDQMLEQVNRGTTCSDGEYIHNLDPSIFDFC</sequence>
<keyword evidence="3" id="KW-0677">Repeat</keyword>
<dbReference type="EMBL" id="CAXKWB010037552">
    <property type="protein sequence ID" value="CAL4150163.1"/>
    <property type="molecule type" value="Genomic_DNA"/>
</dbReference>
<proteinExistence type="predicted"/>
<accession>A0AAV2S093</accession>
<dbReference type="InterPro" id="IPR003591">
    <property type="entry name" value="Leu-rich_rpt_typical-subtyp"/>
</dbReference>
<dbReference type="Pfam" id="PF13306">
    <property type="entry name" value="LRR_5"/>
    <property type="match status" value="1"/>
</dbReference>
<gene>
    <name evidence="5" type="ORF">MNOR_LOCUS30543</name>
</gene>
<evidence type="ECO:0000256" key="4">
    <source>
        <dbReference type="SAM" id="SignalP"/>
    </source>
</evidence>
<evidence type="ECO:0000256" key="1">
    <source>
        <dbReference type="ARBA" id="ARBA00022614"/>
    </source>
</evidence>
<evidence type="ECO:0008006" key="7">
    <source>
        <dbReference type="Google" id="ProtNLM"/>
    </source>
</evidence>
<dbReference type="Gene3D" id="3.80.10.10">
    <property type="entry name" value="Ribonuclease Inhibitor"/>
    <property type="match status" value="1"/>
</dbReference>
<dbReference type="GO" id="GO:0005886">
    <property type="term" value="C:plasma membrane"/>
    <property type="evidence" value="ECO:0007669"/>
    <property type="project" value="TreeGrafter"/>
</dbReference>
<feature type="chain" id="PRO_5043528208" description="Oplophorus-luciferin 2-monooxygenase non-catalytic subunit" evidence="4">
    <location>
        <begin position="28"/>
        <end position="359"/>
    </location>
</feature>
<feature type="signal peptide" evidence="4">
    <location>
        <begin position="1"/>
        <end position="27"/>
    </location>
</feature>
<dbReference type="PANTHER" id="PTHR24369">
    <property type="entry name" value="ANTIGEN BSP, PUTATIVE-RELATED"/>
    <property type="match status" value="1"/>
</dbReference>
<comment type="caution">
    <text evidence="5">The sequence shown here is derived from an EMBL/GenBank/DDBJ whole genome shotgun (WGS) entry which is preliminary data.</text>
</comment>
<dbReference type="InterPro" id="IPR032675">
    <property type="entry name" value="LRR_dom_sf"/>
</dbReference>
<protein>
    <recommendedName>
        <fullName evidence="7">Oplophorus-luciferin 2-monooxygenase non-catalytic subunit</fullName>
    </recommendedName>
</protein>
<dbReference type="AlphaFoldDB" id="A0AAV2S093"/>
<keyword evidence="6" id="KW-1185">Reference proteome</keyword>
<feature type="non-terminal residue" evidence="5">
    <location>
        <position position="1"/>
    </location>
</feature>
<dbReference type="PANTHER" id="PTHR24369:SF210">
    <property type="entry name" value="CHAOPTIN-RELATED"/>
    <property type="match status" value="1"/>
</dbReference>
<dbReference type="Proteomes" id="UP001497623">
    <property type="component" value="Unassembled WGS sequence"/>
</dbReference>
<keyword evidence="1" id="KW-0433">Leucine-rich repeat</keyword>
<evidence type="ECO:0000313" key="5">
    <source>
        <dbReference type="EMBL" id="CAL4150163.1"/>
    </source>
</evidence>
<dbReference type="InterPro" id="IPR050541">
    <property type="entry name" value="LRR_TM_domain-containing"/>
</dbReference>
<organism evidence="5 6">
    <name type="scientific">Meganyctiphanes norvegica</name>
    <name type="common">Northern krill</name>
    <name type="synonym">Thysanopoda norvegica</name>
    <dbReference type="NCBI Taxonomy" id="48144"/>
    <lineage>
        <taxon>Eukaryota</taxon>
        <taxon>Metazoa</taxon>
        <taxon>Ecdysozoa</taxon>
        <taxon>Arthropoda</taxon>
        <taxon>Crustacea</taxon>
        <taxon>Multicrustacea</taxon>
        <taxon>Malacostraca</taxon>
        <taxon>Eumalacostraca</taxon>
        <taxon>Eucarida</taxon>
        <taxon>Euphausiacea</taxon>
        <taxon>Euphausiidae</taxon>
        <taxon>Meganyctiphanes</taxon>
    </lineage>
</organism>
<dbReference type="SUPFAM" id="SSF52058">
    <property type="entry name" value="L domain-like"/>
    <property type="match status" value="1"/>
</dbReference>